<evidence type="ECO:0000259" key="2">
    <source>
        <dbReference type="Pfam" id="PF01717"/>
    </source>
</evidence>
<dbReference type="Pfam" id="PF01717">
    <property type="entry name" value="Meth_synt_2"/>
    <property type="match status" value="1"/>
</dbReference>
<dbReference type="CDD" id="cd03311">
    <property type="entry name" value="CIMS_C_terminal_like"/>
    <property type="match status" value="1"/>
</dbReference>
<dbReference type="EMBL" id="DF977447">
    <property type="protein sequence ID" value="GAP90150.2"/>
    <property type="molecule type" value="Genomic_DNA"/>
</dbReference>
<feature type="domain" description="Cobalamin-independent methionine synthase MetE C-terminal/archaeal" evidence="2">
    <location>
        <begin position="60"/>
        <end position="405"/>
    </location>
</feature>
<name>A0A1W2TP32_ROSNE</name>
<evidence type="ECO:0000256" key="1">
    <source>
        <dbReference type="SAM" id="MobiDB-lite"/>
    </source>
</evidence>
<keyword evidence="3" id="KW-0808">Transferase</keyword>
<feature type="region of interest" description="Disordered" evidence="1">
    <location>
        <begin position="1"/>
        <end position="21"/>
    </location>
</feature>
<dbReference type="GO" id="GO:0008270">
    <property type="term" value="F:zinc ion binding"/>
    <property type="evidence" value="ECO:0007669"/>
    <property type="project" value="InterPro"/>
</dbReference>
<gene>
    <name evidence="3" type="ORF">SAMD00023353_0204190</name>
</gene>
<evidence type="ECO:0000313" key="3">
    <source>
        <dbReference type="EMBL" id="GAP90150.2"/>
    </source>
</evidence>
<dbReference type="STRING" id="77044.A0A1W2TP32"/>
<proteinExistence type="predicted"/>
<dbReference type="InterPro" id="IPR038071">
    <property type="entry name" value="UROD/MetE-like_sf"/>
</dbReference>
<dbReference type="GO" id="GO:0003871">
    <property type="term" value="F:5-methyltetrahydropteroyltriglutamate-homocysteine S-methyltransferase activity"/>
    <property type="evidence" value="ECO:0007669"/>
    <property type="project" value="UniProtKB-EC"/>
</dbReference>
<dbReference type="EC" id="2.1.1.14" evidence="3"/>
<dbReference type="PANTHER" id="PTHR43844">
    <property type="entry name" value="METHIONINE SYNTHASE"/>
    <property type="match status" value="1"/>
</dbReference>
<dbReference type="OMA" id="HPMLEDY"/>
<dbReference type="NCBIfam" id="NF005085">
    <property type="entry name" value="PRK06520.1"/>
    <property type="match status" value="1"/>
</dbReference>
<dbReference type="SUPFAM" id="SSF51726">
    <property type="entry name" value="UROD/MetE-like"/>
    <property type="match status" value="1"/>
</dbReference>
<dbReference type="OrthoDB" id="7772923at2759"/>
<dbReference type="GO" id="GO:0009086">
    <property type="term" value="P:methionine biosynthetic process"/>
    <property type="evidence" value="ECO:0007669"/>
    <property type="project" value="InterPro"/>
</dbReference>
<protein>
    <submittedName>
        <fullName evidence="3">Putative 5-methyltetrahydropteroyltriglutamate-homocysteine methyltransferase</fullName>
        <ecNumber evidence="3">2.1.1.14</ecNumber>
    </submittedName>
</protein>
<organism evidence="3">
    <name type="scientific">Rosellinia necatrix</name>
    <name type="common">White root-rot fungus</name>
    <dbReference type="NCBI Taxonomy" id="77044"/>
    <lineage>
        <taxon>Eukaryota</taxon>
        <taxon>Fungi</taxon>
        <taxon>Dikarya</taxon>
        <taxon>Ascomycota</taxon>
        <taxon>Pezizomycotina</taxon>
        <taxon>Sordariomycetes</taxon>
        <taxon>Xylariomycetidae</taxon>
        <taxon>Xylariales</taxon>
        <taxon>Xylariaceae</taxon>
        <taxon>Rosellinia</taxon>
    </lineage>
</organism>
<dbReference type="Gene3D" id="3.20.20.210">
    <property type="match status" value="1"/>
</dbReference>
<evidence type="ECO:0000313" key="4">
    <source>
        <dbReference type="Proteomes" id="UP000054516"/>
    </source>
</evidence>
<keyword evidence="3" id="KW-0489">Methyltransferase</keyword>
<sequence length="437" mass="48676">MSYFIYDNASPPNRPRPRPARHWTIRGSEEEPGADHLRTGTQVGSATMPLPNGVYRADQVGSLLRPRELLAAREEAEQGRITAAQLRALEDKHIADVVRKQRAVGLRSVTDGEFRRRWFHVDFLKHLSGVEQRGALRSTNVSVGGTMPPRLVVVDKIRHPAPIQVDDYRFLESRIAAADDEGDATATATAAVAATAKVCIPSPTMIHFRNSRETIDEAAYPTLDPFFDDLARVYREELDDLYRAGCRFVQLDDTNLAYLCDPGMRAAAEQRHGDADRLARRYAALINAAVAGRPRDLAVGIHLCRGNHRSRWFAQGGYEPVAEVLFRELDVDVYFLEYDDARSGDFSPLRHLPPHKVVVLGLLTSKTAALDDRAQVIGRLREAAAFCPRGLDQLCLSHQCGFSSTSEGNDLSEEDQWAKLRLEVDIATEVWGDDPSL</sequence>
<dbReference type="GO" id="GO:0032259">
    <property type="term" value="P:methylation"/>
    <property type="evidence" value="ECO:0007669"/>
    <property type="project" value="UniProtKB-KW"/>
</dbReference>
<keyword evidence="4" id="KW-1185">Reference proteome</keyword>
<dbReference type="PANTHER" id="PTHR43844:SF1">
    <property type="entry name" value="METHIONINE SYNTHASE"/>
    <property type="match status" value="1"/>
</dbReference>
<reference evidence="3" key="1">
    <citation type="submission" date="2016-03" db="EMBL/GenBank/DDBJ databases">
        <title>Draft genome sequence of Rosellinia necatrix.</title>
        <authorList>
            <person name="Kanematsu S."/>
        </authorList>
    </citation>
    <scope>NUCLEOTIDE SEQUENCE [LARGE SCALE GENOMIC DNA]</scope>
    <source>
        <strain evidence="3">W97</strain>
    </source>
</reference>
<dbReference type="AlphaFoldDB" id="A0A1W2TP32"/>
<accession>A0A1W2TP32</accession>
<dbReference type="Proteomes" id="UP000054516">
    <property type="component" value="Unassembled WGS sequence"/>
</dbReference>
<dbReference type="InterPro" id="IPR002629">
    <property type="entry name" value="Met_Synth_C/arc"/>
</dbReference>